<organism evidence="1 2">
    <name type="scientific">Leptospira noguchii str. 2001034031</name>
    <dbReference type="NCBI Taxonomy" id="1193053"/>
    <lineage>
        <taxon>Bacteria</taxon>
        <taxon>Pseudomonadati</taxon>
        <taxon>Spirochaetota</taxon>
        <taxon>Spirochaetia</taxon>
        <taxon>Leptospirales</taxon>
        <taxon>Leptospiraceae</taxon>
        <taxon>Leptospira</taxon>
    </lineage>
</organism>
<proteinExistence type="predicted"/>
<evidence type="ECO:0000313" key="1">
    <source>
        <dbReference type="EMBL" id="EMO89019.1"/>
    </source>
</evidence>
<dbReference type="AntiFam" id="ANF00055">
    <property type="entry name" value="Translation of DNA repeat"/>
</dbReference>
<dbReference type="EMBL" id="AKXB02000111">
    <property type="protein sequence ID" value="EMO89019.1"/>
    <property type="molecule type" value="Genomic_DNA"/>
</dbReference>
<accession>M6YHF5</accession>
<dbReference type="Proteomes" id="UP000012138">
    <property type="component" value="Unassembled WGS sequence"/>
</dbReference>
<protein>
    <submittedName>
        <fullName evidence="1">SLEI domain protein, PF07620 family</fullName>
    </submittedName>
</protein>
<sequence>MEIHFSKTLIIREILMSIIKSILFRACPKTQKILRDNSLEIFNKM</sequence>
<name>M6YHF5_9LEPT</name>
<comment type="caution">
    <text evidence="1">The sequence shown here is derived from an EMBL/GenBank/DDBJ whole genome shotgun (WGS) entry which is preliminary data.</text>
</comment>
<gene>
    <name evidence="1" type="ORF">LEP1GSC024_3645</name>
</gene>
<dbReference type="AlphaFoldDB" id="M6YHF5"/>
<evidence type="ECO:0000313" key="2">
    <source>
        <dbReference type="Proteomes" id="UP000012138"/>
    </source>
</evidence>
<reference evidence="1 2" key="1">
    <citation type="submission" date="2013-01" db="EMBL/GenBank/DDBJ databases">
        <authorList>
            <person name="Harkins D.M."/>
            <person name="Durkin A.S."/>
            <person name="Brinkac L.M."/>
            <person name="Haft D.H."/>
            <person name="Selengut J.D."/>
            <person name="Sanka R."/>
            <person name="DePew J."/>
            <person name="Purushe J."/>
            <person name="Whelen A.C."/>
            <person name="Vinetz J.M."/>
            <person name="Sutton G.G."/>
            <person name="Nierman W.C."/>
            <person name="Fouts D.E."/>
        </authorList>
    </citation>
    <scope>NUCLEOTIDE SEQUENCE [LARGE SCALE GENOMIC DNA]</scope>
    <source>
        <strain evidence="1 2">2001034031</strain>
    </source>
</reference>